<proteinExistence type="predicted"/>
<organism evidence="1 2">
    <name type="scientific">Anaerocolumna jejuensis DSM 15929</name>
    <dbReference type="NCBI Taxonomy" id="1121322"/>
    <lineage>
        <taxon>Bacteria</taxon>
        <taxon>Bacillati</taxon>
        <taxon>Bacillota</taxon>
        <taxon>Clostridia</taxon>
        <taxon>Lachnospirales</taxon>
        <taxon>Lachnospiraceae</taxon>
        <taxon>Anaerocolumna</taxon>
    </lineage>
</organism>
<dbReference type="RefSeq" id="WP_073279446.1">
    <property type="nucleotide sequence ID" value="NZ_FRAC01000030.1"/>
</dbReference>
<gene>
    <name evidence="1" type="ORF">SAMN02745136_04670</name>
</gene>
<evidence type="ECO:0000313" key="1">
    <source>
        <dbReference type="EMBL" id="SHL34096.1"/>
    </source>
</evidence>
<evidence type="ECO:0008006" key="3">
    <source>
        <dbReference type="Google" id="ProtNLM"/>
    </source>
</evidence>
<dbReference type="Proteomes" id="UP000184386">
    <property type="component" value="Unassembled WGS sequence"/>
</dbReference>
<dbReference type="STRING" id="1121322.SAMN02745136_04670"/>
<name>A0A1M6ZUL1_9FIRM</name>
<accession>A0A1M6ZUL1</accession>
<dbReference type="OrthoDB" id="1820469at2"/>
<evidence type="ECO:0000313" key="2">
    <source>
        <dbReference type="Proteomes" id="UP000184386"/>
    </source>
</evidence>
<reference evidence="1 2" key="1">
    <citation type="submission" date="2016-11" db="EMBL/GenBank/DDBJ databases">
        <authorList>
            <person name="Jaros S."/>
            <person name="Januszkiewicz K."/>
            <person name="Wedrychowicz H."/>
        </authorList>
    </citation>
    <scope>NUCLEOTIDE SEQUENCE [LARGE SCALE GENOMIC DNA]</scope>
    <source>
        <strain evidence="1 2">DSM 15929</strain>
    </source>
</reference>
<protein>
    <recommendedName>
        <fullName evidence="3">Immunity protein 30</fullName>
    </recommendedName>
</protein>
<dbReference type="EMBL" id="FRAC01000030">
    <property type="protein sequence ID" value="SHL34096.1"/>
    <property type="molecule type" value="Genomic_DNA"/>
</dbReference>
<keyword evidence="2" id="KW-1185">Reference proteome</keyword>
<sequence length="154" mass="18173">MDEELEYIKELETYKLIEIVQDILGFEETSAALLELYNRDINIAFELGIDILDNNKGDDYLQAIVFDIIYYINPNRTLDSICKRKAEIGVVLLGDIMSEMSIDYYSSAEMEMSDKLLYMLLRRYSSLSKYEQEKIINYYMEFEEFLKKKGDLES</sequence>
<dbReference type="AlphaFoldDB" id="A0A1M6ZUL1"/>